<evidence type="ECO:0008006" key="3">
    <source>
        <dbReference type="Google" id="ProtNLM"/>
    </source>
</evidence>
<reference evidence="1 2" key="1">
    <citation type="submission" date="2017-10" db="EMBL/GenBank/DDBJ databases">
        <title>Frigbacter circumglobatus gen. nov. sp. nov., isolated from sediment cultured in situ.</title>
        <authorList>
            <person name="Zhao Z."/>
        </authorList>
    </citation>
    <scope>NUCLEOTIDE SEQUENCE [LARGE SCALE GENOMIC DNA]</scope>
    <source>
        <strain evidence="1 2">ZYL</strain>
    </source>
</reference>
<evidence type="ECO:0000313" key="2">
    <source>
        <dbReference type="Proteomes" id="UP000229730"/>
    </source>
</evidence>
<dbReference type="OrthoDB" id="9801520at2"/>
<organism evidence="1 2">
    <name type="scientific">Paremcibacter congregatus</name>
    <dbReference type="NCBI Taxonomy" id="2043170"/>
    <lineage>
        <taxon>Bacteria</taxon>
        <taxon>Pseudomonadati</taxon>
        <taxon>Pseudomonadota</taxon>
        <taxon>Alphaproteobacteria</taxon>
        <taxon>Emcibacterales</taxon>
        <taxon>Emcibacteraceae</taxon>
        <taxon>Paremcibacter</taxon>
    </lineage>
</organism>
<dbReference type="Proteomes" id="UP000229730">
    <property type="component" value="Unassembled WGS sequence"/>
</dbReference>
<dbReference type="RefSeq" id="WP_099472344.1">
    <property type="nucleotide sequence ID" value="NZ_CP041025.1"/>
</dbReference>
<dbReference type="InParanoid" id="A0A2G4YRW1"/>
<dbReference type="AlphaFoldDB" id="A0A2G4YRW1"/>
<evidence type="ECO:0000313" key="1">
    <source>
        <dbReference type="EMBL" id="PHZ85079.1"/>
    </source>
</evidence>
<gene>
    <name evidence="1" type="ORF">CRD36_08535</name>
</gene>
<keyword evidence="2" id="KW-1185">Reference proteome</keyword>
<comment type="caution">
    <text evidence="1">The sequence shown here is derived from an EMBL/GenBank/DDBJ whole genome shotgun (WGS) entry which is preliminary data.</text>
</comment>
<proteinExistence type="predicted"/>
<name>A0A2G4YRW1_9PROT</name>
<accession>A0A2G4YRW1</accession>
<dbReference type="Gene3D" id="1.20.120.330">
    <property type="entry name" value="Nucleotidyltransferases domain 2"/>
    <property type="match status" value="1"/>
</dbReference>
<dbReference type="EMBL" id="PDEM01000018">
    <property type="protein sequence ID" value="PHZ85079.1"/>
    <property type="molecule type" value="Genomic_DNA"/>
</dbReference>
<sequence>MKFSYTHLPEQIQNDLTHIAACLIRRTIPSPATRDRYTPSRVRHIILHGCFTEDHWTPDSILHPGESAYSYNLMVIVSAHLGDILAALENAVAELNQSGKISFPVQLRFADTKGRIDQKLRNGYLAYDRIQERGIVLYSRGKITRDLFLLPPRPEAAAHLEQARKYYDHAFPLAQLLLSGARAFATLDRSAAALMLNLAAAEGYAALMAVHILAYPPGHPLQDLRALAESLHPELAMIWTGRRGELIFDHLASAFREVRFSADYQVIPPDLEAMFGHVEDLHTLVRHICQHKFTALKAGRLAKPDKDGLEVVRDALRPSDDAIYGIAEEEAPLHISPPKVFSPQTEETPADTNFTAALRGLENSCSELKTIGDILISLTDITAGRASSCEFALMGQFLQERTRKVEDIHEQMTSSLDPALAAQAAPAA</sequence>
<protein>
    <recommendedName>
        <fullName evidence="3">HEPN domain-containing protein</fullName>
    </recommendedName>
</protein>